<dbReference type="InterPro" id="IPR017926">
    <property type="entry name" value="GATASE"/>
</dbReference>
<dbReference type="PANTHER" id="PTHR42695:SF5">
    <property type="entry name" value="GLUTAMINE AMIDOTRANSFERASE YLR126C-RELATED"/>
    <property type="match status" value="1"/>
</dbReference>
<evidence type="ECO:0000256" key="1">
    <source>
        <dbReference type="SAM" id="MobiDB-lite"/>
    </source>
</evidence>
<comment type="caution">
    <text evidence="3">The sequence shown here is derived from an EMBL/GenBank/DDBJ whole genome shotgun (WGS) entry which is preliminary data.</text>
</comment>
<feature type="domain" description="Glutamine amidotransferase" evidence="2">
    <location>
        <begin position="70"/>
        <end position="236"/>
    </location>
</feature>
<protein>
    <submittedName>
        <fullName evidence="3">GMP synthase</fullName>
        <ecNumber evidence="3">6.3.5.2</ecNumber>
    </submittedName>
</protein>
<dbReference type="InterPro" id="IPR029062">
    <property type="entry name" value="Class_I_gatase-like"/>
</dbReference>
<dbReference type="PANTHER" id="PTHR42695">
    <property type="entry name" value="GLUTAMINE AMIDOTRANSFERASE YLR126C-RELATED"/>
    <property type="match status" value="1"/>
</dbReference>
<proteinExistence type="predicted"/>
<name>A0A1J5QF70_9ZZZZ</name>
<organism evidence="3">
    <name type="scientific">mine drainage metagenome</name>
    <dbReference type="NCBI Taxonomy" id="410659"/>
    <lineage>
        <taxon>unclassified sequences</taxon>
        <taxon>metagenomes</taxon>
        <taxon>ecological metagenomes</taxon>
    </lineage>
</organism>
<evidence type="ECO:0000313" key="3">
    <source>
        <dbReference type="EMBL" id="OIQ82169.1"/>
    </source>
</evidence>
<dbReference type="CDD" id="cd01741">
    <property type="entry name" value="GATase1_1"/>
    <property type="match status" value="1"/>
</dbReference>
<accession>A0A1J5QF70</accession>
<feature type="region of interest" description="Disordered" evidence="1">
    <location>
        <begin position="1"/>
        <end position="22"/>
    </location>
</feature>
<evidence type="ECO:0000259" key="2">
    <source>
        <dbReference type="Pfam" id="PF00117"/>
    </source>
</evidence>
<dbReference type="EMBL" id="MLJW01000835">
    <property type="protein sequence ID" value="OIQ82169.1"/>
    <property type="molecule type" value="Genomic_DNA"/>
</dbReference>
<dbReference type="GO" id="GO:0005829">
    <property type="term" value="C:cytosol"/>
    <property type="evidence" value="ECO:0007669"/>
    <property type="project" value="TreeGrafter"/>
</dbReference>
<gene>
    <name evidence="3" type="primary">guaA_16</name>
    <name evidence="3" type="ORF">GALL_360530</name>
</gene>
<reference evidence="3" key="1">
    <citation type="submission" date="2016-10" db="EMBL/GenBank/DDBJ databases">
        <title>Sequence of Gallionella enrichment culture.</title>
        <authorList>
            <person name="Poehlein A."/>
            <person name="Muehling M."/>
            <person name="Daniel R."/>
        </authorList>
    </citation>
    <scope>NUCLEOTIDE SEQUENCE</scope>
</reference>
<keyword evidence="3" id="KW-0436">Ligase</keyword>
<dbReference type="EC" id="6.3.5.2" evidence="3"/>
<dbReference type="Pfam" id="PF00117">
    <property type="entry name" value="GATase"/>
    <property type="match status" value="1"/>
</dbReference>
<dbReference type="InterPro" id="IPR044992">
    <property type="entry name" value="ChyE-like"/>
</dbReference>
<dbReference type="Gene3D" id="3.40.50.880">
    <property type="match status" value="1"/>
</dbReference>
<dbReference type="AlphaFoldDB" id="A0A1J5QF70"/>
<sequence>MPTARRIVPCRPAGLGPRPPREYRRPVTFDQHAAAATGSSHGSAPQRVVTVIQHAQDIPLDRFAEWFGDGVQLRVVRLDLGEAVPASAAEVGDGLVVLGGECSAYDDAAWPWLPSTRALLASAARAGVPTLGICLGAQLLAVAGGGRVQVAAPPGVEAGPVAVRWRPEAATDALLGGLVAASPAGAVLPSLHGDSVVELPAGAVWLASSSTYPFQAFRWGSAWGLQVHPEASPETVGRWARQTPGVDADAVEAELVAVDDEVSTSGRLIAEAFVAVVLAGELTDARTAP</sequence>
<dbReference type="GO" id="GO:0003922">
    <property type="term" value="F:GMP synthase (glutamine-hydrolyzing) activity"/>
    <property type="evidence" value="ECO:0007669"/>
    <property type="project" value="UniProtKB-EC"/>
</dbReference>
<dbReference type="PROSITE" id="PS51273">
    <property type="entry name" value="GATASE_TYPE_1"/>
    <property type="match status" value="1"/>
</dbReference>
<dbReference type="SUPFAM" id="SSF52317">
    <property type="entry name" value="Class I glutamine amidotransferase-like"/>
    <property type="match status" value="1"/>
</dbReference>